<evidence type="ECO:0000256" key="4">
    <source>
        <dbReference type="ARBA" id="ARBA00022692"/>
    </source>
</evidence>
<keyword evidence="6" id="KW-0472">Membrane</keyword>
<dbReference type="InterPro" id="IPR041700">
    <property type="entry name" value="OMP_b-brl_3"/>
</dbReference>
<dbReference type="Pfam" id="PF14905">
    <property type="entry name" value="OMP_b-brl_3"/>
    <property type="match status" value="1"/>
</dbReference>
<name>A0ABW3K8M5_9BACT</name>
<gene>
    <name evidence="10" type="ORF">ACFQ21_21000</name>
</gene>
<keyword evidence="7" id="KW-0998">Cell outer membrane</keyword>
<feature type="domain" description="Outer membrane protein beta-barrel" evidence="9">
    <location>
        <begin position="454"/>
        <end position="905"/>
    </location>
</feature>
<evidence type="ECO:0000313" key="11">
    <source>
        <dbReference type="Proteomes" id="UP001597112"/>
    </source>
</evidence>
<dbReference type="SUPFAM" id="SSF49464">
    <property type="entry name" value="Carboxypeptidase regulatory domain-like"/>
    <property type="match status" value="1"/>
</dbReference>
<dbReference type="RefSeq" id="WP_377582222.1">
    <property type="nucleotide sequence ID" value="NZ_JBHTKA010000008.1"/>
</dbReference>
<dbReference type="PANTHER" id="PTHR30069">
    <property type="entry name" value="TONB-DEPENDENT OUTER MEMBRANE RECEPTOR"/>
    <property type="match status" value="1"/>
</dbReference>
<evidence type="ECO:0000256" key="5">
    <source>
        <dbReference type="ARBA" id="ARBA00022729"/>
    </source>
</evidence>
<keyword evidence="2" id="KW-0813">Transport</keyword>
<dbReference type="EMBL" id="JBHTKA010000008">
    <property type="protein sequence ID" value="MFD1001816.1"/>
    <property type="molecule type" value="Genomic_DNA"/>
</dbReference>
<feature type="signal peptide" evidence="8">
    <location>
        <begin position="1"/>
        <end position="17"/>
    </location>
</feature>
<dbReference type="SUPFAM" id="SSF56935">
    <property type="entry name" value="Porins"/>
    <property type="match status" value="1"/>
</dbReference>
<dbReference type="InterPro" id="IPR008969">
    <property type="entry name" value="CarboxyPept-like_regulatory"/>
</dbReference>
<evidence type="ECO:0000259" key="9">
    <source>
        <dbReference type="Pfam" id="PF14905"/>
    </source>
</evidence>
<comment type="caution">
    <text evidence="10">The sequence shown here is derived from an EMBL/GenBank/DDBJ whole genome shotgun (WGS) entry which is preliminary data.</text>
</comment>
<keyword evidence="11" id="KW-1185">Reference proteome</keyword>
<evidence type="ECO:0000256" key="2">
    <source>
        <dbReference type="ARBA" id="ARBA00022448"/>
    </source>
</evidence>
<dbReference type="Gene3D" id="2.60.40.1120">
    <property type="entry name" value="Carboxypeptidase-like, regulatory domain"/>
    <property type="match status" value="1"/>
</dbReference>
<dbReference type="Proteomes" id="UP001597112">
    <property type="component" value="Unassembled WGS sequence"/>
</dbReference>
<keyword evidence="4" id="KW-0812">Transmembrane</keyword>
<dbReference type="Gene3D" id="2.40.170.20">
    <property type="entry name" value="TonB-dependent receptor, beta-barrel domain"/>
    <property type="match status" value="1"/>
</dbReference>
<dbReference type="InterPro" id="IPR039426">
    <property type="entry name" value="TonB-dep_rcpt-like"/>
</dbReference>
<dbReference type="InterPro" id="IPR036942">
    <property type="entry name" value="Beta-barrel_TonB_sf"/>
</dbReference>
<evidence type="ECO:0000256" key="6">
    <source>
        <dbReference type="ARBA" id="ARBA00023136"/>
    </source>
</evidence>
<evidence type="ECO:0000256" key="1">
    <source>
        <dbReference type="ARBA" id="ARBA00004571"/>
    </source>
</evidence>
<evidence type="ECO:0000256" key="3">
    <source>
        <dbReference type="ARBA" id="ARBA00022452"/>
    </source>
</evidence>
<keyword evidence="5 8" id="KW-0732">Signal</keyword>
<comment type="subcellular location">
    <subcellularLocation>
        <location evidence="1">Cell outer membrane</location>
        <topology evidence="1">Multi-pass membrane protein</topology>
    </subcellularLocation>
</comment>
<sequence>MKRLLIFFVFMSQVALAQKITVRGQVVDSVSHGLPGATVIVLNPKDSSLVNFGATDVAGKFEIANLARASYMLKVTYVGYKTYSASIAPAEGDIVNMGALKMVPAQTKLDEVVIESEKIPVVIKRDTIEYNALAFKTNQNATVEELLKKLPGVEVDNDGTIRSQGEQVKRVTVDGKTFFGTDPKLATRNLPADAIDKVQVFDKKSDQAAFSGIDDGQREKTINLELKEEKRNGVFGNLQGGVGTDDRYAAKLNLNRFKKGQQLSVLGMGNNTNEQGFAMDDYMSFTGGTQQLMSGRGVVRVELNSNNSTGVPVNIGGRNSGIMTNYAGGVNFNNEFNKKTELNASYFYNHLDHDIDMTTERTNYLTSGNLQFNQHSRQLSTNSNHRVNTTLEHKLDSMNSLKFTTSTTYNETESNTTSDSQNFDAEDNLLNESTGRSSASGTSASLNTNLLWRHRFSKKGRTLSVNAQLSVTDSDRDGDQDATNIYYTGDQETTTVLQTNTQETSTVSYSGTLSYTEPLGNRKYLEANYTFRQNLNDVDKKVYDVQNENYVFNSSLSNQYKSDYQYHRAGLNFRMNRENYNVTVGSSLQQTYLDGDLILLDQKISKSYQNLLPVARFNYDFSTTKHLRFDYETSVQEPSIQQLQPVVDNSDQLNWYVGNPDLRPAYAHNARLNFTTFEPGKFVSFFAFVDATYTRNAITTAQSYTEQQVRVSTPVNVSSTTRLSGDATFSFPIQKIGSRFSISGNVSKQNGVNVVEGVESGVIQNTYGGRLRYDYRYKEFFDASLGANISRQSAEYEVSEQSNQLYFNKTFTAEANVSFLKNYQFTSSLEYLVYENKTNDYEQSIPLVNLSISRFFLKAKSGELRFSVNNLLDKNIGVTQTADVNYFQLQTSNSLGRYFMVSFIYALNKQLNPMGMRPPRGMMRVIRP</sequence>
<keyword evidence="3" id="KW-1134">Transmembrane beta strand</keyword>
<accession>A0ABW3K8M5</accession>
<organism evidence="10 11">
    <name type="scientific">Ohtaekwangia kribbensis</name>
    <dbReference type="NCBI Taxonomy" id="688913"/>
    <lineage>
        <taxon>Bacteria</taxon>
        <taxon>Pseudomonadati</taxon>
        <taxon>Bacteroidota</taxon>
        <taxon>Cytophagia</taxon>
        <taxon>Cytophagales</taxon>
        <taxon>Fulvivirgaceae</taxon>
        <taxon>Ohtaekwangia</taxon>
    </lineage>
</organism>
<dbReference type="PANTHER" id="PTHR30069:SF29">
    <property type="entry name" value="HEMOGLOBIN AND HEMOGLOBIN-HAPTOGLOBIN-BINDING PROTEIN 1-RELATED"/>
    <property type="match status" value="1"/>
</dbReference>
<dbReference type="Pfam" id="PF13715">
    <property type="entry name" value="CarbopepD_reg_2"/>
    <property type="match status" value="1"/>
</dbReference>
<evidence type="ECO:0000256" key="8">
    <source>
        <dbReference type="SAM" id="SignalP"/>
    </source>
</evidence>
<proteinExistence type="predicted"/>
<evidence type="ECO:0000313" key="10">
    <source>
        <dbReference type="EMBL" id="MFD1001816.1"/>
    </source>
</evidence>
<protein>
    <submittedName>
        <fullName evidence="10">Outer membrane beta-barrel family protein</fullName>
    </submittedName>
</protein>
<feature type="chain" id="PRO_5045300078" evidence="8">
    <location>
        <begin position="18"/>
        <end position="928"/>
    </location>
</feature>
<reference evidence="11" key="1">
    <citation type="journal article" date="2019" name="Int. J. Syst. Evol. Microbiol.">
        <title>The Global Catalogue of Microorganisms (GCM) 10K type strain sequencing project: providing services to taxonomists for standard genome sequencing and annotation.</title>
        <authorList>
            <consortium name="The Broad Institute Genomics Platform"/>
            <consortium name="The Broad Institute Genome Sequencing Center for Infectious Disease"/>
            <person name="Wu L."/>
            <person name="Ma J."/>
        </authorList>
    </citation>
    <scope>NUCLEOTIDE SEQUENCE [LARGE SCALE GENOMIC DNA]</scope>
    <source>
        <strain evidence="11">CCUG 58938</strain>
    </source>
</reference>
<evidence type="ECO:0000256" key="7">
    <source>
        <dbReference type="ARBA" id="ARBA00023237"/>
    </source>
</evidence>